<feature type="chain" id="PRO_5007898079" evidence="2">
    <location>
        <begin position="23"/>
        <end position="374"/>
    </location>
</feature>
<dbReference type="GO" id="GO:0004668">
    <property type="term" value="F:protein-arginine deiminase activity"/>
    <property type="evidence" value="ECO:0007669"/>
    <property type="project" value="InterPro"/>
</dbReference>
<proteinExistence type="predicted"/>
<dbReference type="Gene3D" id="3.75.10.10">
    <property type="entry name" value="L-arginine/glycine Amidinotransferase, Chain A"/>
    <property type="match status" value="1"/>
</dbReference>
<dbReference type="EMBL" id="AZHF01000002">
    <property type="protein sequence ID" value="OAA80319.1"/>
    <property type="molecule type" value="Genomic_DNA"/>
</dbReference>
<dbReference type="STRING" id="1081108.A0A168JE05"/>
<keyword evidence="4" id="KW-1185">Reference proteome</keyword>
<dbReference type="AlphaFoldDB" id="A0A168JE05"/>
<gene>
    <name evidence="3" type="ORF">LEL_03805</name>
</gene>
<name>A0A168JE05_CORDF</name>
<comment type="caution">
    <text evidence="3">The sequence shown here is derived from an EMBL/GenBank/DDBJ whole genome shotgun (WGS) entry which is preliminary data.</text>
</comment>
<dbReference type="GO" id="GO:0047632">
    <property type="term" value="F:agmatine deiminase activity"/>
    <property type="evidence" value="ECO:0007669"/>
    <property type="project" value="TreeGrafter"/>
</dbReference>
<dbReference type="PANTHER" id="PTHR31377:SF0">
    <property type="entry name" value="AGMATINE DEIMINASE-RELATED"/>
    <property type="match status" value="1"/>
</dbReference>
<evidence type="ECO:0000313" key="4">
    <source>
        <dbReference type="Proteomes" id="UP000076881"/>
    </source>
</evidence>
<sequence length="374" mass="41495">MLFKIAAMAHLATAAFFRPAEWDKQSGVIMAWPAAANNAYLDDKQGLKDVTKDITTIAEAVALFEPVTLVVTPERLKDAESRFKRAKNITLLPVDGYPKLDLWMRDMAPTFVVNDDDRDAKLHAVDFNFNGWGNKYPTGTDNSLAGIIAALRNIPAVQSSLVTEGGSLEVDGDGTLLITESSVLIDNRNPGRDKTQVEEEIYRTLGVEKIIWLPGRRNLDITDGHVDGLVRFVAPGKVLLSRPSSTKDGSDAFVQMYQEAYDILASTTDARGRRFHITEVGEADLGKLDIGRRARKEIESGKEDYPSLTYVNYLVVNDGVIFPQFGDKKSDKAALKIIQDLYPQREIEPVYIYELPFYGGGIHCSTQEIPVPKN</sequence>
<dbReference type="Pfam" id="PF04371">
    <property type="entry name" value="PAD_porph"/>
    <property type="match status" value="1"/>
</dbReference>
<evidence type="ECO:0000256" key="2">
    <source>
        <dbReference type="SAM" id="SignalP"/>
    </source>
</evidence>
<dbReference type="PANTHER" id="PTHR31377">
    <property type="entry name" value="AGMATINE DEIMINASE-RELATED"/>
    <property type="match status" value="1"/>
</dbReference>
<protein>
    <submittedName>
        <fullName evidence="3">Peptidyl-arginine deiminase, Porphyromonas-type</fullName>
    </submittedName>
</protein>
<keyword evidence="1" id="KW-0378">Hydrolase</keyword>
<reference evidence="3 4" key="1">
    <citation type="journal article" date="2016" name="Genome Biol. Evol.">
        <title>Divergent and convergent evolution of fungal pathogenicity.</title>
        <authorList>
            <person name="Shang Y."/>
            <person name="Xiao G."/>
            <person name="Zheng P."/>
            <person name="Cen K."/>
            <person name="Zhan S."/>
            <person name="Wang C."/>
        </authorList>
    </citation>
    <scope>NUCLEOTIDE SEQUENCE [LARGE SCALE GENOMIC DNA]</scope>
    <source>
        <strain evidence="3 4">RCEF 1005</strain>
    </source>
</reference>
<accession>A0A168JE05</accession>
<dbReference type="GO" id="GO:0009446">
    <property type="term" value="P:putrescine biosynthetic process"/>
    <property type="evidence" value="ECO:0007669"/>
    <property type="project" value="InterPro"/>
</dbReference>
<keyword evidence="2" id="KW-0732">Signal</keyword>
<dbReference type="OrthoDB" id="544103at2759"/>
<dbReference type="Proteomes" id="UP000076881">
    <property type="component" value="Unassembled WGS sequence"/>
</dbReference>
<dbReference type="InterPro" id="IPR007466">
    <property type="entry name" value="Peptidyl-Arg-deiminase_porph"/>
</dbReference>
<feature type="signal peptide" evidence="2">
    <location>
        <begin position="1"/>
        <end position="22"/>
    </location>
</feature>
<organism evidence="3 4">
    <name type="scientific">Akanthomyces lecanii RCEF 1005</name>
    <dbReference type="NCBI Taxonomy" id="1081108"/>
    <lineage>
        <taxon>Eukaryota</taxon>
        <taxon>Fungi</taxon>
        <taxon>Dikarya</taxon>
        <taxon>Ascomycota</taxon>
        <taxon>Pezizomycotina</taxon>
        <taxon>Sordariomycetes</taxon>
        <taxon>Hypocreomycetidae</taxon>
        <taxon>Hypocreales</taxon>
        <taxon>Cordycipitaceae</taxon>
        <taxon>Akanthomyces</taxon>
        <taxon>Cordyceps confragosa</taxon>
    </lineage>
</organism>
<dbReference type="SUPFAM" id="SSF55909">
    <property type="entry name" value="Pentein"/>
    <property type="match status" value="1"/>
</dbReference>
<evidence type="ECO:0000256" key="1">
    <source>
        <dbReference type="ARBA" id="ARBA00022801"/>
    </source>
</evidence>
<evidence type="ECO:0000313" key="3">
    <source>
        <dbReference type="EMBL" id="OAA80319.1"/>
    </source>
</evidence>